<dbReference type="RefSeq" id="WP_087269256.1">
    <property type="nucleotide sequence ID" value="NZ_JBJGBV010000014.1"/>
</dbReference>
<feature type="binding site" evidence="14">
    <location>
        <position position="284"/>
    </location>
    <ligand>
        <name>substrate</name>
    </ligand>
</feature>
<feature type="compositionally biased region" description="Basic and acidic residues" evidence="19">
    <location>
        <begin position="116"/>
        <end position="126"/>
    </location>
</feature>
<evidence type="ECO:0000256" key="15">
    <source>
        <dbReference type="PIRSR" id="PIRSR605478-3"/>
    </source>
</evidence>
<evidence type="ECO:0000256" key="4">
    <source>
        <dbReference type="ARBA" id="ARBA00011738"/>
    </source>
</evidence>
<feature type="binding site" evidence="15">
    <location>
        <position position="284"/>
    </location>
    <ligand>
        <name>thiamine diphosphate</name>
        <dbReference type="ChEBI" id="CHEBI:58937"/>
    </ligand>
</feature>
<dbReference type="InterPro" id="IPR020826">
    <property type="entry name" value="Transketolase_BS"/>
</dbReference>
<feature type="site" description="Important for catalytic activity" evidence="17">
    <location>
        <position position="36"/>
    </location>
</feature>
<dbReference type="Gene3D" id="3.40.50.970">
    <property type="match status" value="2"/>
</dbReference>
<keyword evidence="6" id="KW-0808">Transferase</keyword>
<evidence type="ECO:0000256" key="6">
    <source>
        <dbReference type="ARBA" id="ARBA00022679"/>
    </source>
</evidence>
<evidence type="ECO:0000256" key="1">
    <source>
        <dbReference type="ARBA" id="ARBA00001913"/>
    </source>
</evidence>
<dbReference type="CDD" id="cd07033">
    <property type="entry name" value="TPP_PYR_DXS_TK_like"/>
    <property type="match status" value="1"/>
</dbReference>
<dbReference type="InterPro" id="IPR029061">
    <property type="entry name" value="THDP-binding"/>
</dbReference>
<evidence type="ECO:0000256" key="8">
    <source>
        <dbReference type="ARBA" id="ARBA00022837"/>
    </source>
</evidence>
<comment type="catalytic activity">
    <reaction evidence="11">
        <text>D-sedoheptulose 7-phosphate + D-glyceraldehyde 3-phosphate = aldehydo-D-ribose 5-phosphate + D-xylulose 5-phosphate</text>
        <dbReference type="Rhea" id="RHEA:10508"/>
        <dbReference type="ChEBI" id="CHEBI:57483"/>
        <dbReference type="ChEBI" id="CHEBI:57737"/>
        <dbReference type="ChEBI" id="CHEBI:58273"/>
        <dbReference type="ChEBI" id="CHEBI:59776"/>
        <dbReference type="EC" id="2.2.1.1"/>
    </reaction>
</comment>
<dbReference type="EMBL" id="LOHF01000013">
    <property type="protein sequence ID" value="OUM72809.1"/>
    <property type="molecule type" value="Genomic_DNA"/>
</dbReference>
<evidence type="ECO:0000256" key="11">
    <source>
        <dbReference type="ARBA" id="ARBA00049473"/>
    </source>
</evidence>
<feature type="binding site" evidence="15">
    <location>
        <position position="208"/>
    </location>
    <ligand>
        <name>thiamine diphosphate</name>
        <dbReference type="ChEBI" id="CHEBI:58937"/>
    </ligand>
</feature>
<feature type="binding site" evidence="15">
    <location>
        <begin position="137"/>
        <end position="139"/>
    </location>
    <ligand>
        <name>thiamine diphosphate</name>
        <dbReference type="ChEBI" id="CHEBI:58937"/>
    </ligand>
</feature>
<evidence type="ECO:0000256" key="3">
    <source>
        <dbReference type="ARBA" id="ARBA00007131"/>
    </source>
</evidence>
<protein>
    <recommendedName>
        <fullName evidence="5 12">Transketolase</fullName>
        <ecNumber evidence="5 12">2.2.1.1</ecNumber>
    </recommendedName>
</protein>
<feature type="binding site" evidence="15">
    <location>
        <position position="76"/>
    </location>
    <ligand>
        <name>thiamine diphosphate</name>
        <dbReference type="ChEBI" id="CHEBI:58937"/>
    </ligand>
</feature>
<keyword evidence="8" id="KW-0106">Calcium</keyword>
<keyword evidence="9 16" id="KW-0460">Magnesium</keyword>
<proteinExistence type="inferred from homology"/>
<dbReference type="FunFam" id="3.40.50.970:FF:000003">
    <property type="entry name" value="Transketolase"/>
    <property type="match status" value="1"/>
</dbReference>
<keyword evidence="7 16" id="KW-0479">Metal-binding</keyword>
<dbReference type="EC" id="2.2.1.1" evidence="5 12"/>
<reference evidence="21 22" key="1">
    <citation type="journal article" date="2017" name="Syst. Appl. Microbiol.">
        <title>Pseudomonas caspiana sp. nov., a citrus pathogen in the Pseudomonas syringae phylogenetic group.</title>
        <authorList>
            <person name="Busquets A."/>
            <person name="Gomila M."/>
            <person name="Beiki F."/>
            <person name="Mulet M."/>
            <person name="Rahimian H."/>
            <person name="Garcia-Valdes E."/>
            <person name="Lalucat J."/>
        </authorList>
    </citation>
    <scope>NUCLEOTIDE SEQUENCE [LARGE SCALE GENOMIC DNA]</scope>
    <source>
        <strain evidence="21 22">FBF102</strain>
    </source>
</reference>
<dbReference type="SUPFAM" id="SSF52922">
    <property type="entry name" value="TK C-terminal domain-like"/>
    <property type="match status" value="1"/>
</dbReference>
<organism evidence="21 22">
    <name type="scientific">Pseudomonas caspiana</name>
    <dbReference type="NCBI Taxonomy" id="1451454"/>
    <lineage>
        <taxon>Bacteria</taxon>
        <taxon>Pseudomonadati</taxon>
        <taxon>Pseudomonadota</taxon>
        <taxon>Gammaproteobacteria</taxon>
        <taxon>Pseudomonadales</taxon>
        <taxon>Pseudomonadaceae</taxon>
        <taxon>Pseudomonas</taxon>
    </lineage>
</organism>
<feature type="binding site" evidence="15">
    <location>
        <position position="179"/>
    </location>
    <ligand>
        <name>thiamine diphosphate</name>
        <dbReference type="ChEBI" id="CHEBI:58937"/>
    </ligand>
</feature>
<dbReference type="PANTHER" id="PTHR43522:SF2">
    <property type="entry name" value="TRANSKETOLASE 1-RELATED"/>
    <property type="match status" value="1"/>
</dbReference>
<dbReference type="Gene3D" id="3.40.50.920">
    <property type="match status" value="1"/>
</dbReference>
<feature type="binding site" evidence="14">
    <location>
        <position position="407"/>
    </location>
    <ligand>
        <name>substrate</name>
    </ligand>
</feature>
<evidence type="ECO:0000256" key="18">
    <source>
        <dbReference type="SAM" id="Coils"/>
    </source>
</evidence>
<feature type="region of interest" description="Disordered" evidence="19">
    <location>
        <begin position="116"/>
        <end position="139"/>
    </location>
</feature>
<feature type="binding site" evidence="14">
    <location>
        <position position="493"/>
    </location>
    <ligand>
        <name>substrate</name>
    </ligand>
</feature>
<feature type="site" description="Important for catalytic activity" evidence="17">
    <location>
        <position position="284"/>
    </location>
</feature>
<dbReference type="Pfam" id="PF00456">
    <property type="entry name" value="Transketolase_N"/>
    <property type="match status" value="1"/>
</dbReference>
<dbReference type="FunFam" id="3.40.50.970:FF:000004">
    <property type="entry name" value="Transketolase"/>
    <property type="match status" value="1"/>
</dbReference>
<evidence type="ECO:0000256" key="19">
    <source>
        <dbReference type="SAM" id="MobiDB-lite"/>
    </source>
</evidence>
<dbReference type="NCBIfam" id="TIGR00232">
    <property type="entry name" value="tktlase_bact"/>
    <property type="match status" value="1"/>
</dbReference>
<comment type="cofactor">
    <cofactor evidence="2">
        <name>Co(2+)</name>
        <dbReference type="ChEBI" id="CHEBI:48828"/>
    </cofactor>
</comment>
<comment type="cofactor">
    <cofactor evidence="1">
        <name>Ca(2+)</name>
        <dbReference type="ChEBI" id="CHEBI:29108"/>
    </cofactor>
</comment>
<gene>
    <name evidence="21" type="ORF">AUC60_15595</name>
</gene>
<keyword evidence="10 15" id="KW-0786">Thiamine pyrophosphate</keyword>
<evidence type="ECO:0000259" key="20">
    <source>
        <dbReference type="SMART" id="SM00861"/>
    </source>
</evidence>
<keyword evidence="18" id="KW-0175">Coiled coil</keyword>
<name>A0A1Y3NZ08_9PSED</name>
<feature type="active site" description="Proton donor" evidence="13">
    <location>
        <position position="436"/>
    </location>
</feature>
<comment type="similarity">
    <text evidence="3">Belongs to the transketolase family.</text>
</comment>
<dbReference type="AlphaFoldDB" id="A0A1Y3NZ08"/>
<comment type="cofactor">
    <cofactor evidence="15">
        <name>thiamine diphosphate</name>
        <dbReference type="ChEBI" id="CHEBI:58937"/>
    </cofactor>
    <text evidence="15">Binds 1 thiamine pyrophosphate per subunit. During the reaction, the substrate forms a covalent intermediate with the cofactor.</text>
</comment>
<feature type="binding site" evidence="14">
    <location>
        <position position="485"/>
    </location>
    <ligand>
        <name>substrate</name>
    </ligand>
</feature>
<feature type="binding site" evidence="16">
    <location>
        <position position="208"/>
    </location>
    <ligand>
        <name>Mg(2+)</name>
        <dbReference type="ChEBI" id="CHEBI:18420"/>
    </ligand>
</feature>
<dbReference type="GO" id="GO:0005829">
    <property type="term" value="C:cytosol"/>
    <property type="evidence" value="ECO:0007669"/>
    <property type="project" value="TreeGrafter"/>
</dbReference>
<feature type="binding site" evidence="15">
    <location>
        <position position="461"/>
    </location>
    <ligand>
        <name>thiamine diphosphate</name>
        <dbReference type="ChEBI" id="CHEBI:58937"/>
    </ligand>
</feature>
<dbReference type="Pfam" id="PF02779">
    <property type="entry name" value="Transket_pyr"/>
    <property type="match status" value="1"/>
</dbReference>
<dbReference type="InterPro" id="IPR005474">
    <property type="entry name" value="Transketolase_N"/>
</dbReference>
<evidence type="ECO:0000256" key="5">
    <source>
        <dbReference type="ARBA" id="ARBA00013152"/>
    </source>
</evidence>
<feature type="binding site" evidence="14">
    <location>
        <position position="497"/>
    </location>
    <ligand>
        <name>substrate</name>
    </ligand>
</feature>
<evidence type="ECO:0000256" key="10">
    <source>
        <dbReference type="ARBA" id="ARBA00023052"/>
    </source>
</evidence>
<feature type="binding site" evidence="14">
    <location>
        <position position="380"/>
    </location>
    <ligand>
        <name>substrate</name>
    </ligand>
</feature>
<feature type="domain" description="Transketolase-like pyrimidine-binding" evidence="20">
    <location>
        <begin position="377"/>
        <end position="549"/>
    </location>
</feature>
<dbReference type="FunFam" id="3.40.50.920:FF:000003">
    <property type="entry name" value="Transketolase"/>
    <property type="match status" value="1"/>
</dbReference>
<evidence type="ECO:0000256" key="12">
    <source>
        <dbReference type="NCBIfam" id="TIGR00232"/>
    </source>
</evidence>
<comment type="subunit">
    <text evidence="4">Homodimer.</text>
</comment>
<feature type="binding site" evidence="16">
    <location>
        <position position="210"/>
    </location>
    <ligand>
        <name>Mg(2+)</name>
        <dbReference type="ChEBI" id="CHEBI:18420"/>
    </ligand>
</feature>
<evidence type="ECO:0000256" key="16">
    <source>
        <dbReference type="PIRSR" id="PIRSR605478-4"/>
    </source>
</evidence>
<dbReference type="Proteomes" id="UP000195440">
    <property type="component" value="Unassembled WGS sequence"/>
</dbReference>
<feature type="binding site" evidence="14">
    <location>
        <position position="36"/>
    </location>
    <ligand>
        <name>substrate</name>
    </ligand>
</feature>
<keyword evidence="22" id="KW-1185">Reference proteome</keyword>
<sequence length="691" mass="75468">MGSSFSSEQRTARDQLCINTIRTLAMDAVQKANSGHPGTPMALAPVGYTVWNQFLRYHPEHPDWPNRDRFVLSVGHASMLLYSLLHLAGVVEIDEHGKPSGKPAVSLEDIKQFRQMDSKTPGHPEYRMTTGVETTTGPLGQGCANSVGMAMAERWLGERFNAPDRTLFDYNVYVLCGDGDMMEGVTAEAASMAGHLKLANLCWIYDNNTISIEGHTELAFSEDVQTRFEGYGWNTLHVADANDTEALARAIEVFKRTDDAPTLIVVDSVIGFGSPNKHNTAAAHGEPLGEDEIKLTKKAYGWDENASFLVPDEARTWLRDALIERNAVDYETWQGALNKLEEEQADLADELQRMRAGEMPEHWQENLQAFETDAKGIASRASGGKVLNAFAAKIPWLLGGSADLSPSTKTNLTFDGAGSFSADNYSGRNLHFGIREHAMGSIANGMALSYVRPYTSTFLVFSDYMKPPIRLASIMELPVIFVFTHDSIGVGEDGPTHQPIEQLTQLRATPGLLTLRPGDANETAQAWKVALAQTSRPSCIVLSRQPLPTLDRTQYSSAEGLAKGAYVLADAKDGEPEVILIATGSEVGMTVQAFEQLKAQGVAARVVSMPSWELFEDQDQAYRDSVFPPSVTARVAVEQAGPLGWDRYVGNTGAKVTMNTFGASAPIDKLQAKFGFTVENIVKLAKEQIGR</sequence>
<evidence type="ECO:0000256" key="14">
    <source>
        <dbReference type="PIRSR" id="PIRSR605478-2"/>
    </source>
</evidence>
<dbReference type="GO" id="GO:0046872">
    <property type="term" value="F:metal ion binding"/>
    <property type="evidence" value="ECO:0007669"/>
    <property type="project" value="UniProtKB-KW"/>
</dbReference>
<dbReference type="PANTHER" id="PTHR43522">
    <property type="entry name" value="TRANSKETOLASE"/>
    <property type="match status" value="1"/>
</dbReference>
<dbReference type="InterPro" id="IPR005478">
    <property type="entry name" value="Transketolase_bac-like"/>
</dbReference>
<feature type="binding site" evidence="16">
    <location>
        <position position="178"/>
    </location>
    <ligand>
        <name>Mg(2+)</name>
        <dbReference type="ChEBI" id="CHEBI:18420"/>
    </ligand>
</feature>
<evidence type="ECO:0000256" key="9">
    <source>
        <dbReference type="ARBA" id="ARBA00022842"/>
    </source>
</evidence>
<dbReference type="InterPro" id="IPR009014">
    <property type="entry name" value="Transketo_C/PFOR_II"/>
</dbReference>
<dbReference type="PROSITE" id="PS00802">
    <property type="entry name" value="TRANSKETOLASE_2"/>
    <property type="match status" value="1"/>
</dbReference>
<dbReference type="OrthoDB" id="8732661at2"/>
<dbReference type="GO" id="GO:0004802">
    <property type="term" value="F:transketolase activity"/>
    <property type="evidence" value="ECO:0007669"/>
    <property type="project" value="UniProtKB-UniRule"/>
</dbReference>
<dbReference type="GO" id="GO:0009052">
    <property type="term" value="P:pentose-phosphate shunt, non-oxidative branch"/>
    <property type="evidence" value="ECO:0007669"/>
    <property type="project" value="UniProtKB-ARBA"/>
</dbReference>
<evidence type="ECO:0000256" key="2">
    <source>
        <dbReference type="ARBA" id="ARBA00001941"/>
    </source>
</evidence>
<evidence type="ECO:0000256" key="13">
    <source>
        <dbReference type="PIRSR" id="PIRSR605478-1"/>
    </source>
</evidence>
<accession>A0A1Y3NZ08</accession>
<dbReference type="InterPro" id="IPR055152">
    <property type="entry name" value="Transketolase-like_C_2"/>
</dbReference>
<evidence type="ECO:0000313" key="22">
    <source>
        <dbReference type="Proteomes" id="UP000195440"/>
    </source>
</evidence>
<dbReference type="SMART" id="SM00861">
    <property type="entry name" value="Transket_pyr"/>
    <property type="match status" value="1"/>
</dbReference>
<comment type="cofactor">
    <cofactor evidence="16">
        <name>Mg(2+)</name>
        <dbReference type="ChEBI" id="CHEBI:18420"/>
    </cofactor>
    <text evidence="16">Binds 1 Mg(2+) ion per subunit. Can also utilize other divalent metal cations, such as Ca(2+), Mn(2+) and Co(2+).</text>
</comment>
<evidence type="ECO:0000256" key="7">
    <source>
        <dbReference type="ARBA" id="ARBA00022723"/>
    </source>
</evidence>
<evidence type="ECO:0000256" key="17">
    <source>
        <dbReference type="PIRSR" id="PIRSR605478-5"/>
    </source>
</evidence>
<dbReference type="SUPFAM" id="SSF52518">
    <property type="entry name" value="Thiamin diphosphate-binding fold (THDP-binding)"/>
    <property type="match status" value="2"/>
</dbReference>
<feature type="binding site" evidence="14">
    <location>
        <position position="544"/>
    </location>
    <ligand>
        <name>substrate</name>
    </ligand>
</feature>
<dbReference type="CDD" id="cd02012">
    <property type="entry name" value="TPP_TK"/>
    <property type="match status" value="1"/>
</dbReference>
<evidence type="ECO:0000313" key="21">
    <source>
        <dbReference type="EMBL" id="OUM72809.1"/>
    </source>
</evidence>
<dbReference type="InterPro" id="IPR005475">
    <property type="entry name" value="Transketolase-like_Pyr-bd"/>
</dbReference>
<dbReference type="Pfam" id="PF22613">
    <property type="entry name" value="Transketolase_C_1"/>
    <property type="match status" value="1"/>
</dbReference>
<comment type="caution">
    <text evidence="21">The sequence shown here is derived from an EMBL/GenBank/DDBJ whole genome shotgun (WGS) entry which is preliminary data.</text>
</comment>
<feature type="coiled-coil region" evidence="18">
    <location>
        <begin position="330"/>
        <end position="357"/>
    </location>
</feature>
<dbReference type="InterPro" id="IPR033247">
    <property type="entry name" value="Transketolase_fam"/>
</dbReference>